<dbReference type="InterPro" id="IPR050569">
    <property type="entry name" value="TAAR"/>
</dbReference>
<name>A0A0C2ID68_THEKT</name>
<dbReference type="InterPro" id="IPR017452">
    <property type="entry name" value="GPCR_Rhodpsn_7TM"/>
</dbReference>
<dbReference type="Gene3D" id="1.20.1070.10">
    <property type="entry name" value="Rhodopsin 7-helix transmembrane proteins"/>
    <property type="match status" value="1"/>
</dbReference>
<keyword evidence="8" id="KW-0807">Transducer</keyword>
<evidence type="ECO:0000256" key="6">
    <source>
        <dbReference type="ARBA" id="ARBA00023136"/>
    </source>
</evidence>
<evidence type="ECO:0000256" key="4">
    <source>
        <dbReference type="ARBA" id="ARBA00022989"/>
    </source>
</evidence>
<organism evidence="11 12">
    <name type="scientific">Thelohanellus kitauei</name>
    <name type="common">Myxosporean</name>
    <dbReference type="NCBI Taxonomy" id="669202"/>
    <lineage>
        <taxon>Eukaryota</taxon>
        <taxon>Metazoa</taxon>
        <taxon>Cnidaria</taxon>
        <taxon>Myxozoa</taxon>
        <taxon>Myxosporea</taxon>
        <taxon>Bivalvulida</taxon>
        <taxon>Platysporina</taxon>
        <taxon>Myxobolidae</taxon>
        <taxon>Thelohanellus</taxon>
    </lineage>
</organism>
<proteinExistence type="predicted"/>
<feature type="transmembrane region" description="Helical" evidence="9">
    <location>
        <begin position="166"/>
        <end position="189"/>
    </location>
</feature>
<dbReference type="PROSITE" id="PS00237">
    <property type="entry name" value="G_PROTEIN_RECEP_F1_1"/>
    <property type="match status" value="1"/>
</dbReference>
<dbReference type="AlphaFoldDB" id="A0A0C2ID68"/>
<feature type="transmembrane region" description="Helical" evidence="9">
    <location>
        <begin position="221"/>
        <end position="242"/>
    </location>
</feature>
<feature type="domain" description="G-protein coupled receptors family 1 profile" evidence="10">
    <location>
        <begin position="16"/>
        <end position="282"/>
    </location>
</feature>
<dbReference type="OrthoDB" id="5954629at2759"/>
<keyword evidence="3 9" id="KW-0812">Transmembrane</keyword>
<evidence type="ECO:0000256" key="9">
    <source>
        <dbReference type="SAM" id="Phobius"/>
    </source>
</evidence>
<reference evidence="11 12" key="1">
    <citation type="journal article" date="2014" name="Genome Biol. Evol.">
        <title>The genome of the myxosporean Thelohanellus kitauei shows adaptations to nutrient acquisition within its fish host.</title>
        <authorList>
            <person name="Yang Y."/>
            <person name="Xiong J."/>
            <person name="Zhou Z."/>
            <person name="Huo F."/>
            <person name="Miao W."/>
            <person name="Ran C."/>
            <person name="Liu Y."/>
            <person name="Zhang J."/>
            <person name="Feng J."/>
            <person name="Wang M."/>
            <person name="Wang M."/>
            <person name="Wang L."/>
            <person name="Yao B."/>
        </authorList>
    </citation>
    <scope>NUCLEOTIDE SEQUENCE [LARGE SCALE GENOMIC DNA]</scope>
    <source>
        <strain evidence="11">Wuqing</strain>
    </source>
</reference>
<evidence type="ECO:0000313" key="12">
    <source>
        <dbReference type="Proteomes" id="UP000031668"/>
    </source>
</evidence>
<feature type="transmembrane region" description="Helical" evidence="9">
    <location>
        <begin position="118"/>
        <end position="140"/>
    </location>
</feature>
<feature type="transmembrane region" description="Helical" evidence="9">
    <location>
        <begin position="73"/>
        <end position="98"/>
    </location>
</feature>
<protein>
    <recommendedName>
        <fullName evidence="10">G-protein coupled receptors family 1 profile domain-containing protein</fullName>
    </recommendedName>
</protein>
<accession>A0A0C2ID68</accession>
<dbReference type="EMBL" id="JWZT01004745">
    <property type="protein sequence ID" value="KII63293.1"/>
    <property type="molecule type" value="Genomic_DNA"/>
</dbReference>
<dbReference type="Pfam" id="PF00001">
    <property type="entry name" value="7tm_1"/>
    <property type="match status" value="1"/>
</dbReference>
<evidence type="ECO:0000256" key="3">
    <source>
        <dbReference type="ARBA" id="ARBA00022692"/>
    </source>
</evidence>
<evidence type="ECO:0000259" key="10">
    <source>
        <dbReference type="PROSITE" id="PS50262"/>
    </source>
</evidence>
<evidence type="ECO:0000313" key="11">
    <source>
        <dbReference type="EMBL" id="KII63293.1"/>
    </source>
</evidence>
<dbReference type="PANTHER" id="PTHR24249">
    <property type="entry name" value="HISTAMINE RECEPTOR-RELATED G-PROTEIN COUPLED RECEPTOR"/>
    <property type="match status" value="1"/>
</dbReference>
<sequence length="308" mass="35667">MVISFKIICYSFLWIVTGISIFLLITDKKFRNRVPNIIVTNLLISDSLSSLLSSLFREYFINCKVKPYTECTIIIVFTRTFGYISMAFLMFFTVERYIKLTYQPYEYMIFMSKTRLKIAISSIWIGFSVFSVVTTPYWIFLSIPSLRDSSVKVCVYSNSMEPLTCFITLFLSQFLSIIIMMVINVDLVIKIRKIVKESGIKLGVRKEQEKHNLKLVKSVELNIFILSFLLTLLNLGICAFTVVDLIDLRNDLSESDVHIPSVVFRIFALYATLYPCCEAFVCFFMNRDIMDRMRTLFPKTSHGNTASL</sequence>
<dbReference type="Proteomes" id="UP000031668">
    <property type="component" value="Unassembled WGS sequence"/>
</dbReference>
<keyword evidence="4 9" id="KW-1133">Transmembrane helix</keyword>
<dbReference type="SUPFAM" id="SSF81321">
    <property type="entry name" value="Family A G protein-coupled receptor-like"/>
    <property type="match status" value="1"/>
</dbReference>
<dbReference type="GO" id="GO:0004930">
    <property type="term" value="F:G protein-coupled receptor activity"/>
    <property type="evidence" value="ECO:0007669"/>
    <property type="project" value="UniProtKB-KW"/>
</dbReference>
<dbReference type="InterPro" id="IPR000276">
    <property type="entry name" value="GPCR_Rhodpsn"/>
</dbReference>
<evidence type="ECO:0000256" key="1">
    <source>
        <dbReference type="ARBA" id="ARBA00004651"/>
    </source>
</evidence>
<feature type="transmembrane region" description="Helical" evidence="9">
    <location>
        <begin position="7"/>
        <end position="25"/>
    </location>
</feature>
<gene>
    <name evidence="11" type="ORF">RF11_04952</name>
</gene>
<feature type="transmembrane region" description="Helical" evidence="9">
    <location>
        <begin position="262"/>
        <end position="284"/>
    </location>
</feature>
<evidence type="ECO:0000256" key="8">
    <source>
        <dbReference type="ARBA" id="ARBA00023224"/>
    </source>
</evidence>
<evidence type="ECO:0000256" key="5">
    <source>
        <dbReference type="ARBA" id="ARBA00023040"/>
    </source>
</evidence>
<keyword evidence="7" id="KW-0675">Receptor</keyword>
<keyword evidence="5" id="KW-0297">G-protein coupled receptor</keyword>
<dbReference type="PROSITE" id="PS50262">
    <property type="entry name" value="G_PROTEIN_RECEP_F1_2"/>
    <property type="match status" value="1"/>
</dbReference>
<evidence type="ECO:0000256" key="2">
    <source>
        <dbReference type="ARBA" id="ARBA00022475"/>
    </source>
</evidence>
<comment type="caution">
    <text evidence="11">The sequence shown here is derived from an EMBL/GenBank/DDBJ whole genome shotgun (WGS) entry which is preliminary data.</text>
</comment>
<keyword evidence="12" id="KW-1185">Reference proteome</keyword>
<keyword evidence="2" id="KW-1003">Cell membrane</keyword>
<comment type="subcellular location">
    <subcellularLocation>
        <location evidence="1">Cell membrane</location>
        <topology evidence="1">Multi-pass membrane protein</topology>
    </subcellularLocation>
</comment>
<keyword evidence="6 9" id="KW-0472">Membrane</keyword>
<evidence type="ECO:0000256" key="7">
    <source>
        <dbReference type="ARBA" id="ARBA00023170"/>
    </source>
</evidence>
<dbReference type="PANTHER" id="PTHR24249:SF372">
    <property type="entry name" value="G-PROTEIN COUPLED RECEPTORS FAMILY 1 PROFILE DOMAIN-CONTAINING PROTEIN"/>
    <property type="match status" value="1"/>
</dbReference>
<dbReference type="CDD" id="cd00637">
    <property type="entry name" value="7tm_classA_rhodopsin-like"/>
    <property type="match status" value="1"/>
</dbReference>
<dbReference type="GO" id="GO:0005886">
    <property type="term" value="C:plasma membrane"/>
    <property type="evidence" value="ECO:0007669"/>
    <property type="project" value="UniProtKB-SubCell"/>
</dbReference>